<evidence type="ECO:0000256" key="2">
    <source>
        <dbReference type="SAM" id="Phobius"/>
    </source>
</evidence>
<evidence type="ECO:0000313" key="3">
    <source>
        <dbReference type="EMBL" id="AGN25537.1"/>
    </source>
</evidence>
<accession>R9T3S6</accession>
<reference evidence="3 4" key="1">
    <citation type="journal article" date="2013" name="Genome Announc.">
        <title>Genome sequence of 'Candidatus Methanomassiliicoccus intestinalis' Issoire-Mx1, a third thermoplasmatales-related methanogenic archaeon from human feces.</title>
        <authorList>
            <person name="Borrel G."/>
            <person name="Harris H.M."/>
            <person name="Parisot N."/>
            <person name="Gaci N."/>
            <person name="Tottey W."/>
            <person name="Mihajlovski A."/>
            <person name="Deane J."/>
            <person name="Gribaldo S."/>
            <person name="Bardot O."/>
            <person name="Peyretaillade E."/>
            <person name="Peyret P."/>
            <person name="O'Toole P.W."/>
            <person name="Brugere J.F."/>
        </authorList>
    </citation>
    <scope>NUCLEOTIDE SEQUENCE [LARGE SCALE GENOMIC DNA]</scope>
    <source>
        <strain evidence="3 4">Issoire-Mx1</strain>
    </source>
</reference>
<dbReference type="InParanoid" id="R9T3S6"/>
<dbReference type="EMBL" id="CP005934">
    <property type="protein sequence ID" value="AGN25537.1"/>
    <property type="molecule type" value="Genomic_DNA"/>
</dbReference>
<evidence type="ECO:0000256" key="1">
    <source>
        <dbReference type="ARBA" id="ARBA00004196"/>
    </source>
</evidence>
<dbReference type="Proteomes" id="UP000014070">
    <property type="component" value="Chromosome"/>
</dbReference>
<dbReference type="InterPro" id="IPR013378">
    <property type="entry name" value="InlB-like_B-rpt"/>
</dbReference>
<dbReference type="GeneID" id="41322572"/>
<dbReference type="AlphaFoldDB" id="R9T3S6"/>
<dbReference type="InterPro" id="IPR042229">
    <property type="entry name" value="Listeria/Bacterioides_rpt_sf"/>
</dbReference>
<dbReference type="Gene3D" id="2.60.40.4270">
    <property type="entry name" value="Listeria-Bacteroides repeat domain"/>
    <property type="match status" value="1"/>
</dbReference>
<dbReference type="KEGG" id="mer:MMINT_01310"/>
<name>R9T3S6_METII</name>
<keyword evidence="2" id="KW-0812">Transmembrane</keyword>
<comment type="subcellular location">
    <subcellularLocation>
        <location evidence="1">Cell envelope</location>
    </subcellularLocation>
</comment>
<dbReference type="RefSeq" id="WP_020448062.1">
    <property type="nucleotide sequence ID" value="NC_021353.1"/>
</dbReference>
<keyword evidence="4" id="KW-1185">Reference proteome</keyword>
<evidence type="ECO:0000313" key="4">
    <source>
        <dbReference type="Proteomes" id="UP000014070"/>
    </source>
</evidence>
<feature type="transmembrane region" description="Helical" evidence="2">
    <location>
        <begin position="829"/>
        <end position="851"/>
    </location>
</feature>
<protein>
    <submittedName>
        <fullName evidence="3">Uncharacterized protein</fullName>
    </submittedName>
</protein>
<organism evidence="3 4">
    <name type="scientific">Methanomassiliicoccus intestinalis (strain Issoire-Mx1)</name>
    <dbReference type="NCBI Taxonomy" id="1295009"/>
    <lineage>
        <taxon>Archaea</taxon>
        <taxon>Methanobacteriati</taxon>
        <taxon>Thermoplasmatota</taxon>
        <taxon>Thermoplasmata</taxon>
        <taxon>Methanomassiliicoccales</taxon>
        <taxon>Methanomassiliicoccaceae</taxon>
        <taxon>Methanomassiliicoccus</taxon>
    </lineage>
</organism>
<keyword evidence="2" id="KW-0472">Membrane</keyword>
<dbReference type="HOGENOM" id="CLU_306894_0_0_2"/>
<proteinExistence type="predicted"/>
<dbReference type="Pfam" id="PF09479">
    <property type="entry name" value="Flg_new"/>
    <property type="match status" value="2"/>
</dbReference>
<keyword evidence="2" id="KW-1133">Transmembrane helix</keyword>
<gene>
    <name evidence="3" type="ORF">MMINT_01310</name>
</gene>
<sequence length="854" mass="93629">MKTEKRLTMALSVLVALMMLAVPLASSSNLFVDGGQTNSNGDAPIVSGDTSYRVDFILNEGSEGRISLDQVSETKLDDLIVALNNASNSPVVSGATWYKDKNSNIFAVVTGDVTIQQLIWALTDTSGADKVFKIEKTGYILDSFENNDTKAAFGPDKQNNAIPSSNNGDKITKDMTFTAKWLLDDSKYAEIPVDVVYEGETKEYVKAFPKYETVDTNIDEKNVYITVSKGSFLNVGIDDLNTYGIVVNANDSEDKITEIYTFKTTYGDNKEISKEISSKAVKVPVTSKLTMTYTFNDKEFSKIIVNSIAFNKEIFKDGSVTLYASKLRSYSYADVYNALSGADSLANETNAGKLTYDLPILDVTDDVTKDGYKLTGWNEGAELLKSENNASSPLTLDAKLNGYYVIFMVNGQFEYVYVPFGELSADKTTLDISGVNHWVSIDYTSYKAGTFTAIKSFNFASTSDVGSVEDVTGRTTEKEPTAVLIACFTPSSSTSYAVFNANSYTYKSGDKDADDGNDAEVISSMVGTFGNEYVNYLIIPGKSGDKITVPSIKPIYGEESKTLFISWNKYPAKITKVSDGAAKPNYTYPAIETAYSEKDAYGAANEVILYAADAVDYKYIITFYDGSEVVGVFYYSAAPTTNIESGLVAWEIDGKAYSQYTEESSKAFAKILTPEKDGYYITQWNDADKNKDVEFKWADGKISSMKVNIKDMKDDLNLYAQFKAEKYDIVYTNTYGNVGSMSQTASVDESVKLYSDSTFVYDGYKLTGWSDRPDGSGTNYDLGASFTLNGAQYEDLKDGKFTLYAVWEKVGSDVPGGNTDGNNDSDNTALYLIAGMLAVIAILAIVGIVLMRRK</sequence>